<protein>
    <submittedName>
        <fullName evidence="2">Uncharacterized protein</fullName>
    </submittedName>
</protein>
<feature type="region of interest" description="Disordered" evidence="1">
    <location>
        <begin position="479"/>
        <end position="498"/>
    </location>
</feature>
<feature type="region of interest" description="Disordered" evidence="1">
    <location>
        <begin position="350"/>
        <end position="369"/>
    </location>
</feature>
<feature type="region of interest" description="Disordered" evidence="1">
    <location>
        <begin position="379"/>
        <end position="431"/>
    </location>
</feature>
<dbReference type="AlphaFoldDB" id="A0A9P5NB37"/>
<gene>
    <name evidence="2" type="ORF">CPB84DRAFT_1852837</name>
</gene>
<proteinExistence type="predicted"/>
<name>A0A9P5NB37_GYMJU</name>
<sequence>MVNPRAFQGARKIFLTGEKEAYSQAVDEGFVPEAVVKIQHRYFKRFPIDLPDEVDPTPEELAAVDDEAIDPEYPEPDPEKMTGAEYEAAMEELSKRQRKIAFWKGQIKRWLAYQYTKDHDVDSKANGANDPYRALLYKLTGKEFVRPRVKTPCNVWRKTQRGAIEEKTKALAAELSVGKKGLAALRDKIAREMFSQLPEEERRKWRSTAEQESNAAQKMWEQEVTSPASTASEDRQRCILGLIRFMQPVLDLVCEATGWKASFIAGGPEPAHDGKLNMLSIHSGKMTGDVPLDFGVAKREDYKKLFIPIYGRFLKKCYSAEECHSRALKPEDSLSLEAIGLEAEGASLFSVEDFPGGPNPSTSSSQERRMISALEPELSAATPTSVPPTRGASPLAVHPSTLEPPIAPVRLRSRPPSPGPSHACSPPPQFPKTLSTSRSFISFDLDCLHCNGSSAFDPHHLCIGSTAFNEHILASEELLSSPGSPNASPPPNTSFSSISTVSSASEALPSTKTSSASGELLSSSITLSSLWHLLPLIPTAYLKRSGAENEAKGRTTRRSRAAEVVVGSVEPEVPAAVVADSSVPSWFSSVLSMLQSQVLDRDPQWMALVEKWAAFEAQEHYEEVDRLPSSFRPDVIGAWIQQSVLRDTARRQQDQSGQSQRKLGGIEEAGLNGLVSVLAGLFFWGCAAKEGQQTLLEWESAVKDCLVVLTQLTTSVA</sequence>
<evidence type="ECO:0000256" key="1">
    <source>
        <dbReference type="SAM" id="MobiDB-lite"/>
    </source>
</evidence>
<comment type="caution">
    <text evidence="2">The sequence shown here is derived from an EMBL/GenBank/DDBJ whole genome shotgun (WGS) entry which is preliminary data.</text>
</comment>
<evidence type="ECO:0000313" key="2">
    <source>
        <dbReference type="EMBL" id="KAF8876893.1"/>
    </source>
</evidence>
<accession>A0A9P5NB37</accession>
<reference evidence="2" key="1">
    <citation type="submission" date="2020-11" db="EMBL/GenBank/DDBJ databases">
        <authorList>
            <consortium name="DOE Joint Genome Institute"/>
            <person name="Ahrendt S."/>
            <person name="Riley R."/>
            <person name="Andreopoulos W."/>
            <person name="LaButti K."/>
            <person name="Pangilinan J."/>
            <person name="Ruiz-duenas F.J."/>
            <person name="Barrasa J.M."/>
            <person name="Sanchez-Garcia M."/>
            <person name="Camarero S."/>
            <person name="Miyauchi S."/>
            <person name="Serrano A."/>
            <person name="Linde D."/>
            <person name="Babiker R."/>
            <person name="Drula E."/>
            <person name="Ayuso-Fernandez I."/>
            <person name="Pacheco R."/>
            <person name="Padilla G."/>
            <person name="Ferreira P."/>
            <person name="Barriuso J."/>
            <person name="Kellner H."/>
            <person name="Castanera R."/>
            <person name="Alfaro M."/>
            <person name="Ramirez L."/>
            <person name="Pisabarro A.G."/>
            <person name="Kuo A."/>
            <person name="Tritt A."/>
            <person name="Lipzen A."/>
            <person name="He G."/>
            <person name="Yan M."/>
            <person name="Ng V."/>
            <person name="Cullen D."/>
            <person name="Martin F."/>
            <person name="Rosso M.-N."/>
            <person name="Henrissat B."/>
            <person name="Hibbett D."/>
            <person name="Martinez A.T."/>
            <person name="Grigoriev I.V."/>
        </authorList>
    </citation>
    <scope>NUCLEOTIDE SEQUENCE</scope>
    <source>
        <strain evidence="2">AH 44721</strain>
    </source>
</reference>
<dbReference type="OrthoDB" id="3033067at2759"/>
<feature type="compositionally biased region" description="Pro residues" evidence="1">
    <location>
        <begin position="415"/>
        <end position="430"/>
    </location>
</feature>
<feature type="region of interest" description="Disordered" evidence="1">
    <location>
        <begin position="200"/>
        <end position="227"/>
    </location>
</feature>
<keyword evidence="3" id="KW-1185">Reference proteome</keyword>
<dbReference type="EMBL" id="JADNYJ010000177">
    <property type="protein sequence ID" value="KAF8876893.1"/>
    <property type="molecule type" value="Genomic_DNA"/>
</dbReference>
<organism evidence="2 3">
    <name type="scientific">Gymnopilus junonius</name>
    <name type="common">Spectacular rustgill mushroom</name>
    <name type="synonym">Gymnopilus spectabilis subsp. junonius</name>
    <dbReference type="NCBI Taxonomy" id="109634"/>
    <lineage>
        <taxon>Eukaryota</taxon>
        <taxon>Fungi</taxon>
        <taxon>Dikarya</taxon>
        <taxon>Basidiomycota</taxon>
        <taxon>Agaricomycotina</taxon>
        <taxon>Agaricomycetes</taxon>
        <taxon>Agaricomycetidae</taxon>
        <taxon>Agaricales</taxon>
        <taxon>Agaricineae</taxon>
        <taxon>Hymenogastraceae</taxon>
        <taxon>Gymnopilus</taxon>
    </lineage>
</organism>
<evidence type="ECO:0000313" key="3">
    <source>
        <dbReference type="Proteomes" id="UP000724874"/>
    </source>
</evidence>
<feature type="compositionally biased region" description="Basic and acidic residues" evidence="1">
    <location>
        <begin position="200"/>
        <end position="209"/>
    </location>
</feature>
<dbReference type="Proteomes" id="UP000724874">
    <property type="component" value="Unassembled WGS sequence"/>
</dbReference>